<dbReference type="RefSeq" id="WP_280575624.1">
    <property type="nucleotide sequence ID" value="NZ_JARXRM010000044.1"/>
</dbReference>
<proteinExistence type="predicted"/>
<organism evidence="1 2">
    <name type="scientific">Luteimonas endophytica</name>
    <dbReference type="NCBI Taxonomy" id="3042023"/>
    <lineage>
        <taxon>Bacteria</taxon>
        <taxon>Pseudomonadati</taxon>
        <taxon>Pseudomonadota</taxon>
        <taxon>Gammaproteobacteria</taxon>
        <taxon>Lysobacterales</taxon>
        <taxon>Lysobacteraceae</taxon>
        <taxon>Luteimonas</taxon>
    </lineage>
</organism>
<gene>
    <name evidence="1" type="ORF">QFW77_15150</name>
</gene>
<reference evidence="1 2" key="1">
    <citation type="submission" date="2023-04" db="EMBL/GenBank/DDBJ databases">
        <title>Luteimonas endophyticus RD2P54.</title>
        <authorList>
            <person name="Sun J.-Q."/>
        </authorList>
    </citation>
    <scope>NUCLEOTIDE SEQUENCE [LARGE SCALE GENOMIC DNA]</scope>
    <source>
        <strain evidence="1 2">RD2P54</strain>
    </source>
</reference>
<name>A0ABT6JBW2_9GAMM</name>
<protein>
    <recommendedName>
        <fullName evidence="3">AsmA family protein</fullName>
    </recommendedName>
</protein>
<comment type="caution">
    <text evidence="1">The sequence shown here is derived from an EMBL/GenBank/DDBJ whole genome shotgun (WGS) entry which is preliminary data.</text>
</comment>
<sequence length="418" mass="44374">MKRRGAIALLTAAALLLVALLALRLALRPEFLGPHILALAGEALDLRIEAESFDYRLRGTPQLVARDVVARSRDGTDTLLTADRVLVSLPWSTLRSRGAELVIERIELDAPVADLAALQRWWAARPPGDGRLPTLSNGLSVAGGRLLGDGWLVRDLALELPSFAPGRRVRAHLRGRYVAGTLQAPFDLHAAMTRPAEDAGVGLAGAISPAAEGWRLPSALVLSTRLAPAHAAGGMRLQRLRLSMRSRYLSGAVVEPFVLGLAAEGAVAEGALSLRPAALVLRGGGLVPRLRARGAIGLGTALALQLEGELARWPEAWPALPPPVGGSASPLPFTLAYRGGMSLEDPLALRLERDDTRFDARLRVSEIASWADSLETGSPLPPLSGRLTAPRLEISGAVLHGVEVEFEDDTIPVPDEVP</sequence>
<accession>A0ABT6JBW2</accession>
<dbReference type="EMBL" id="JARXRM010000044">
    <property type="protein sequence ID" value="MDH5824313.1"/>
    <property type="molecule type" value="Genomic_DNA"/>
</dbReference>
<keyword evidence="2" id="KW-1185">Reference proteome</keyword>
<dbReference type="Proteomes" id="UP001156940">
    <property type="component" value="Unassembled WGS sequence"/>
</dbReference>
<evidence type="ECO:0000313" key="2">
    <source>
        <dbReference type="Proteomes" id="UP001156940"/>
    </source>
</evidence>
<evidence type="ECO:0000313" key="1">
    <source>
        <dbReference type="EMBL" id="MDH5824313.1"/>
    </source>
</evidence>
<evidence type="ECO:0008006" key="3">
    <source>
        <dbReference type="Google" id="ProtNLM"/>
    </source>
</evidence>